<organism evidence="1 2">
    <name type="scientific">Musa troglodytarum</name>
    <name type="common">fe'i banana</name>
    <dbReference type="NCBI Taxonomy" id="320322"/>
    <lineage>
        <taxon>Eukaryota</taxon>
        <taxon>Viridiplantae</taxon>
        <taxon>Streptophyta</taxon>
        <taxon>Embryophyta</taxon>
        <taxon>Tracheophyta</taxon>
        <taxon>Spermatophyta</taxon>
        <taxon>Magnoliopsida</taxon>
        <taxon>Liliopsida</taxon>
        <taxon>Zingiberales</taxon>
        <taxon>Musaceae</taxon>
        <taxon>Musa</taxon>
    </lineage>
</organism>
<dbReference type="AlphaFoldDB" id="A0A9E7E882"/>
<protein>
    <submittedName>
        <fullName evidence="1">Uncharacterized protein</fullName>
    </submittedName>
</protein>
<reference evidence="1" key="1">
    <citation type="submission" date="2022-05" db="EMBL/GenBank/DDBJ databases">
        <title>The Musa troglodytarum L. genome provides insights into the mechanism of non-climacteric behaviour and enrichment of carotenoids.</title>
        <authorList>
            <person name="Wang J."/>
        </authorList>
    </citation>
    <scope>NUCLEOTIDE SEQUENCE</scope>
    <source>
        <tissue evidence="1">Leaf</tissue>
    </source>
</reference>
<gene>
    <name evidence="1" type="ORF">MUK42_08698</name>
</gene>
<dbReference type="EMBL" id="CP097502">
    <property type="protein sequence ID" value="URD72251.1"/>
    <property type="molecule type" value="Genomic_DNA"/>
</dbReference>
<evidence type="ECO:0000313" key="1">
    <source>
        <dbReference type="EMBL" id="URD72251.1"/>
    </source>
</evidence>
<accession>A0A9E7E882</accession>
<dbReference type="Proteomes" id="UP001055439">
    <property type="component" value="Chromosome 1"/>
</dbReference>
<keyword evidence="2" id="KW-1185">Reference proteome</keyword>
<feature type="non-terminal residue" evidence="1">
    <location>
        <position position="1"/>
    </location>
</feature>
<proteinExistence type="predicted"/>
<evidence type="ECO:0000313" key="2">
    <source>
        <dbReference type="Proteomes" id="UP001055439"/>
    </source>
</evidence>
<name>A0A9E7E882_9LILI</name>
<sequence length="72" mass="8182">KTLIKSRKLIHQNKLIEGGCHLTYGAWKVAIDLVVANDDDKSFGADKVVKHLRVKTVVVQEYSVELLVKEHR</sequence>